<dbReference type="Proteomes" id="UP000250266">
    <property type="component" value="Unassembled WGS sequence"/>
</dbReference>
<dbReference type="AlphaFoldDB" id="A0A8E2JCL3"/>
<keyword evidence="4 9" id="KW-0812">Transmembrane</keyword>
<evidence type="ECO:0000256" key="2">
    <source>
        <dbReference type="ARBA" id="ARBA00006434"/>
    </source>
</evidence>
<evidence type="ECO:0000256" key="8">
    <source>
        <dbReference type="SAM" id="MobiDB-lite"/>
    </source>
</evidence>
<evidence type="ECO:0000256" key="1">
    <source>
        <dbReference type="ARBA" id="ARBA00004141"/>
    </source>
</evidence>
<dbReference type="GO" id="GO:0015204">
    <property type="term" value="F:urea transmembrane transporter activity"/>
    <property type="evidence" value="ECO:0007669"/>
    <property type="project" value="InterPro"/>
</dbReference>
<keyword evidence="5 9" id="KW-1133">Transmembrane helix</keyword>
<feature type="compositionally biased region" description="Basic and acidic residues" evidence="8">
    <location>
        <begin position="556"/>
        <end position="571"/>
    </location>
</feature>
<feature type="transmembrane region" description="Helical" evidence="9">
    <location>
        <begin position="613"/>
        <end position="631"/>
    </location>
</feature>
<feature type="region of interest" description="Disordered" evidence="8">
    <location>
        <begin position="538"/>
        <end position="587"/>
    </location>
</feature>
<feature type="transmembrane region" description="Helical" evidence="9">
    <location>
        <begin position="399"/>
        <end position="424"/>
    </location>
</feature>
<dbReference type="InterPro" id="IPR031155">
    <property type="entry name" value="DUR"/>
</dbReference>
<organism evidence="10 11">
    <name type="scientific">Lepidopterella palustris CBS 459.81</name>
    <dbReference type="NCBI Taxonomy" id="1314670"/>
    <lineage>
        <taxon>Eukaryota</taxon>
        <taxon>Fungi</taxon>
        <taxon>Dikarya</taxon>
        <taxon>Ascomycota</taxon>
        <taxon>Pezizomycotina</taxon>
        <taxon>Dothideomycetes</taxon>
        <taxon>Pleosporomycetidae</taxon>
        <taxon>Mytilinidiales</taxon>
        <taxon>Argynnaceae</taxon>
        <taxon>Lepidopterella</taxon>
    </lineage>
</organism>
<protein>
    <submittedName>
        <fullName evidence="10">Solute symporter family transporter</fullName>
    </submittedName>
</protein>
<reference evidence="10 11" key="1">
    <citation type="journal article" date="2016" name="Nat. Commun.">
        <title>Ectomycorrhizal ecology is imprinted in the genome of the dominant symbiotic fungus Cenococcum geophilum.</title>
        <authorList>
            <consortium name="DOE Joint Genome Institute"/>
            <person name="Peter M."/>
            <person name="Kohler A."/>
            <person name="Ohm R.A."/>
            <person name="Kuo A."/>
            <person name="Krutzmann J."/>
            <person name="Morin E."/>
            <person name="Arend M."/>
            <person name="Barry K.W."/>
            <person name="Binder M."/>
            <person name="Choi C."/>
            <person name="Clum A."/>
            <person name="Copeland A."/>
            <person name="Grisel N."/>
            <person name="Haridas S."/>
            <person name="Kipfer T."/>
            <person name="LaButti K."/>
            <person name="Lindquist E."/>
            <person name="Lipzen A."/>
            <person name="Maire R."/>
            <person name="Meier B."/>
            <person name="Mihaltcheva S."/>
            <person name="Molinier V."/>
            <person name="Murat C."/>
            <person name="Poggeler S."/>
            <person name="Quandt C.A."/>
            <person name="Sperisen C."/>
            <person name="Tritt A."/>
            <person name="Tisserant E."/>
            <person name="Crous P.W."/>
            <person name="Henrissat B."/>
            <person name="Nehls U."/>
            <person name="Egli S."/>
            <person name="Spatafora J.W."/>
            <person name="Grigoriev I.V."/>
            <person name="Martin F.M."/>
        </authorList>
    </citation>
    <scope>NUCLEOTIDE SEQUENCE [LARGE SCALE GENOMIC DNA]</scope>
    <source>
        <strain evidence="10 11">CBS 459.81</strain>
    </source>
</reference>
<dbReference type="PANTHER" id="PTHR46154:SF2">
    <property type="entry name" value="SOLUTE SYMPORTER FAMILY TRANSPORTER (AFU_ORTHOLOGUE AFUA_6G03200)"/>
    <property type="match status" value="1"/>
</dbReference>
<dbReference type="OrthoDB" id="6132759at2759"/>
<evidence type="ECO:0000313" key="11">
    <source>
        <dbReference type="Proteomes" id="UP000250266"/>
    </source>
</evidence>
<feature type="transmembrane region" description="Helical" evidence="9">
    <location>
        <begin position="498"/>
        <end position="518"/>
    </location>
</feature>
<feature type="transmembrane region" description="Helical" evidence="9">
    <location>
        <begin position="355"/>
        <end position="378"/>
    </location>
</feature>
<evidence type="ECO:0000256" key="6">
    <source>
        <dbReference type="ARBA" id="ARBA00023136"/>
    </source>
</evidence>
<gene>
    <name evidence="10" type="ORF">K432DRAFT_304985</name>
</gene>
<dbReference type="NCBIfam" id="TIGR00813">
    <property type="entry name" value="sss"/>
    <property type="match status" value="1"/>
</dbReference>
<dbReference type="PANTHER" id="PTHR46154">
    <property type="match status" value="1"/>
</dbReference>
<feature type="transmembrane region" description="Helical" evidence="9">
    <location>
        <begin position="169"/>
        <end position="189"/>
    </location>
</feature>
<dbReference type="FunFam" id="1.20.1730.10:FF:000006">
    <property type="entry name" value="Urea active transporter"/>
    <property type="match status" value="1"/>
</dbReference>
<feature type="transmembrane region" description="Helical" evidence="9">
    <location>
        <begin position="293"/>
        <end position="318"/>
    </location>
</feature>
<dbReference type="EMBL" id="KV745156">
    <property type="protein sequence ID" value="OCK77089.1"/>
    <property type="molecule type" value="Genomic_DNA"/>
</dbReference>
<dbReference type="PROSITE" id="PS50283">
    <property type="entry name" value="NA_SOLUT_SYMP_3"/>
    <property type="match status" value="1"/>
</dbReference>
<evidence type="ECO:0000256" key="7">
    <source>
        <dbReference type="RuleBase" id="RU362091"/>
    </source>
</evidence>
<dbReference type="GO" id="GO:0015606">
    <property type="term" value="F:spermidine transmembrane transporter activity"/>
    <property type="evidence" value="ECO:0007669"/>
    <property type="project" value="UniProtKB-ARBA"/>
</dbReference>
<evidence type="ECO:0000313" key="10">
    <source>
        <dbReference type="EMBL" id="OCK77089.1"/>
    </source>
</evidence>
<feature type="transmembrane region" description="Helical" evidence="9">
    <location>
        <begin position="201"/>
        <end position="221"/>
    </location>
</feature>
<dbReference type="Pfam" id="PF00474">
    <property type="entry name" value="SSF"/>
    <property type="match status" value="1"/>
</dbReference>
<keyword evidence="6 9" id="KW-0472">Membrane</keyword>
<evidence type="ECO:0000256" key="9">
    <source>
        <dbReference type="SAM" id="Phobius"/>
    </source>
</evidence>
<accession>A0A8E2JCL3</accession>
<name>A0A8E2JCL3_9PEZI</name>
<sequence length="708" mass="75652">MSSAGSTTLPIGAGYGVVVGVGFFFAFVMMGVSYLQNRYTLYSTKQSEEFNTASRSVKPGLIASGIVSAWTWAATLLQSSTVAYTYGVAGPFWYAAGATVQILMFSILACKVKQNAPRCHTYLEIIYTRYGVATHLVFMFFALVTNILVGSQLLLGGSAVVTSLTGMNVYAAIFLIPTGVCTYVILGGLRATFLCDYSHTLILMIVILYFMFNVYSISPLIGSPSKMYDLLKEAAIKRPVTGNQDGSYLTLKSNYALVFGVIQLCSGSGTVFLDQAYWQRAIASRPTTAVRAYILGGLAWFAIPFGFATTLGLSTVALTDNPRFPTYPNVPTSSEISAGLASAYAASTLLGKGGAVALLIVLFMAVTSCASAELIAVSSILTFDVYKAYIKPTASPSQLIFISHIMICVFGLTMAIFACIWNAIGIDLGWLFLVMGLLIGGAVFPTAFSVTWRGQTKVGAISGCLSGLAAGLIAWLATAKQYYGKLTVETTGLEYPTLAGNLAAIMTGLIISVVISLLKPTTFDWDITRAINTAPTAVSSAPSIHSPSSPPALSGPEKENEKENEKAKEPRQNPGSGSGSESDMPANHNFRTVQYEEKEMHLDIALADEPSKLLAAFKLACIASFVLTFIMDFLVPMPMFFSHHVFSKGFFTAWVVGSFIWVFCSSFVSAILPIWETRAFFGELVKEIVKDLGARARAEGGGGEGGGG</sequence>
<dbReference type="Gene3D" id="1.20.1730.10">
    <property type="entry name" value="Sodium/glucose cotransporter"/>
    <property type="match status" value="1"/>
</dbReference>
<feature type="transmembrane region" description="Helical" evidence="9">
    <location>
        <begin position="92"/>
        <end position="110"/>
    </location>
</feature>
<keyword evidence="11" id="KW-1185">Reference proteome</keyword>
<dbReference type="InterPro" id="IPR001734">
    <property type="entry name" value="Na/solute_symporter"/>
</dbReference>
<dbReference type="CDD" id="cd11476">
    <property type="entry name" value="SLC5sbd_DUR3"/>
    <property type="match status" value="1"/>
</dbReference>
<feature type="transmembrane region" description="Helical" evidence="9">
    <location>
        <begin position="430"/>
        <end position="451"/>
    </location>
</feature>
<feature type="transmembrane region" description="Helical" evidence="9">
    <location>
        <begin position="255"/>
        <end position="273"/>
    </location>
</feature>
<dbReference type="InterPro" id="IPR038377">
    <property type="entry name" value="Na/Glc_symporter_sf"/>
</dbReference>
<proteinExistence type="inferred from homology"/>
<comment type="similarity">
    <text evidence="2 7">Belongs to the sodium:solute symporter (SSF) (TC 2.A.21) family.</text>
</comment>
<feature type="transmembrane region" description="Helical" evidence="9">
    <location>
        <begin position="458"/>
        <end position="478"/>
    </location>
</feature>
<evidence type="ECO:0000256" key="5">
    <source>
        <dbReference type="ARBA" id="ARBA00022989"/>
    </source>
</evidence>
<feature type="transmembrane region" description="Helical" evidence="9">
    <location>
        <begin position="130"/>
        <end position="149"/>
    </location>
</feature>
<comment type="subcellular location">
    <subcellularLocation>
        <location evidence="1">Membrane</location>
        <topology evidence="1">Multi-pass membrane protein</topology>
    </subcellularLocation>
</comment>
<keyword evidence="3" id="KW-0813">Transport</keyword>
<evidence type="ECO:0000256" key="3">
    <source>
        <dbReference type="ARBA" id="ARBA00022448"/>
    </source>
</evidence>
<feature type="transmembrane region" description="Helical" evidence="9">
    <location>
        <begin position="61"/>
        <end position="86"/>
    </location>
</feature>
<feature type="compositionally biased region" description="Low complexity" evidence="8">
    <location>
        <begin position="538"/>
        <end position="554"/>
    </location>
</feature>
<feature type="transmembrane region" description="Helical" evidence="9">
    <location>
        <begin position="651"/>
        <end position="675"/>
    </location>
</feature>
<dbReference type="GO" id="GO:0005886">
    <property type="term" value="C:plasma membrane"/>
    <property type="evidence" value="ECO:0007669"/>
    <property type="project" value="TreeGrafter"/>
</dbReference>
<evidence type="ECO:0000256" key="4">
    <source>
        <dbReference type="ARBA" id="ARBA00022692"/>
    </source>
</evidence>
<feature type="transmembrane region" description="Helical" evidence="9">
    <location>
        <begin position="12"/>
        <end position="35"/>
    </location>
</feature>